<keyword evidence="2" id="KW-1185">Reference proteome</keyword>
<reference evidence="2" key="1">
    <citation type="submission" date="2016-06" db="EMBL/GenBank/DDBJ databases">
        <title>Parallel loss of symbiosis genes in relatives of nitrogen-fixing non-legume Parasponia.</title>
        <authorList>
            <person name="Van Velzen R."/>
            <person name="Holmer R."/>
            <person name="Bu F."/>
            <person name="Rutten L."/>
            <person name="Van Zeijl A."/>
            <person name="Liu W."/>
            <person name="Santuari L."/>
            <person name="Cao Q."/>
            <person name="Sharma T."/>
            <person name="Shen D."/>
            <person name="Roswanjaya Y."/>
            <person name="Wardhani T."/>
            <person name="Kalhor M.S."/>
            <person name="Jansen J."/>
            <person name="Van den Hoogen J."/>
            <person name="Gungor B."/>
            <person name="Hartog M."/>
            <person name="Hontelez J."/>
            <person name="Verver J."/>
            <person name="Yang W.-C."/>
            <person name="Schijlen E."/>
            <person name="Repin R."/>
            <person name="Schilthuizen M."/>
            <person name="Schranz E."/>
            <person name="Heidstra R."/>
            <person name="Miyata K."/>
            <person name="Fedorova E."/>
            <person name="Kohlen W."/>
            <person name="Bisseling T."/>
            <person name="Smit S."/>
            <person name="Geurts R."/>
        </authorList>
    </citation>
    <scope>NUCLEOTIDE SEQUENCE [LARGE SCALE GENOMIC DNA]</scope>
    <source>
        <strain evidence="2">cv. WU1-14</strain>
    </source>
</reference>
<protein>
    <submittedName>
        <fullName evidence="1">Uncharacterized protein</fullName>
    </submittedName>
</protein>
<dbReference type="OrthoDB" id="10456500at2759"/>
<gene>
    <name evidence="1" type="ORF">PanWU01x14_122820</name>
</gene>
<comment type="caution">
    <text evidence="1">The sequence shown here is derived from an EMBL/GenBank/DDBJ whole genome shotgun (WGS) entry which is preliminary data.</text>
</comment>
<sequence length="91" mass="10726">MEPNHFNNLIEWISRHEDEIMGLRSRVHVALEPIRMLRDLQQMHYKDERSFRQVIMNAIWVTPEGQEAKEGPVEEALSVQNGINDEGIVFR</sequence>
<organism evidence="1 2">
    <name type="scientific">Parasponia andersonii</name>
    <name type="common">Sponia andersonii</name>
    <dbReference type="NCBI Taxonomy" id="3476"/>
    <lineage>
        <taxon>Eukaryota</taxon>
        <taxon>Viridiplantae</taxon>
        <taxon>Streptophyta</taxon>
        <taxon>Embryophyta</taxon>
        <taxon>Tracheophyta</taxon>
        <taxon>Spermatophyta</taxon>
        <taxon>Magnoliopsida</taxon>
        <taxon>eudicotyledons</taxon>
        <taxon>Gunneridae</taxon>
        <taxon>Pentapetalae</taxon>
        <taxon>rosids</taxon>
        <taxon>fabids</taxon>
        <taxon>Rosales</taxon>
        <taxon>Cannabaceae</taxon>
        <taxon>Parasponia</taxon>
    </lineage>
</organism>
<name>A0A2P5CU56_PARAD</name>
<evidence type="ECO:0000313" key="1">
    <source>
        <dbReference type="EMBL" id="PON64570.1"/>
    </source>
</evidence>
<accession>A0A2P5CU56</accession>
<proteinExistence type="predicted"/>
<dbReference type="AlphaFoldDB" id="A0A2P5CU56"/>
<dbReference type="Proteomes" id="UP000237105">
    <property type="component" value="Unassembled WGS sequence"/>
</dbReference>
<dbReference type="EMBL" id="JXTB01000094">
    <property type="protein sequence ID" value="PON64570.1"/>
    <property type="molecule type" value="Genomic_DNA"/>
</dbReference>
<evidence type="ECO:0000313" key="2">
    <source>
        <dbReference type="Proteomes" id="UP000237105"/>
    </source>
</evidence>